<name>A0A3Q2Z3D7_HIPCM</name>
<dbReference type="GO" id="GO:0005813">
    <property type="term" value="C:centrosome"/>
    <property type="evidence" value="ECO:0007669"/>
    <property type="project" value="TreeGrafter"/>
</dbReference>
<evidence type="ECO:0000256" key="2">
    <source>
        <dbReference type="ARBA" id="ARBA00004120"/>
    </source>
</evidence>
<dbReference type="GO" id="GO:0097712">
    <property type="term" value="P:vesicle targeting, trans-Golgi to periciliary membrane compartment"/>
    <property type="evidence" value="ECO:0007669"/>
    <property type="project" value="TreeGrafter"/>
</dbReference>
<dbReference type="KEGG" id="hcq:109532132"/>
<evidence type="ECO:0000313" key="12">
    <source>
        <dbReference type="Proteomes" id="UP000264820"/>
    </source>
</evidence>
<dbReference type="RefSeq" id="XP_019752354.1">
    <property type="nucleotide sequence ID" value="XM_019896795.1"/>
</dbReference>
<organism evidence="11 12">
    <name type="scientific">Hippocampus comes</name>
    <name type="common">Tiger tail seahorse</name>
    <dbReference type="NCBI Taxonomy" id="109280"/>
    <lineage>
        <taxon>Eukaryota</taxon>
        <taxon>Metazoa</taxon>
        <taxon>Chordata</taxon>
        <taxon>Craniata</taxon>
        <taxon>Vertebrata</taxon>
        <taxon>Euteleostomi</taxon>
        <taxon>Actinopterygii</taxon>
        <taxon>Neopterygii</taxon>
        <taxon>Teleostei</taxon>
        <taxon>Neoteleostei</taxon>
        <taxon>Acanthomorphata</taxon>
        <taxon>Syngnathiaria</taxon>
        <taxon>Syngnathiformes</taxon>
        <taxon>Syngnathoidei</taxon>
        <taxon>Syngnathidae</taxon>
        <taxon>Hippocampus</taxon>
    </lineage>
</organism>
<dbReference type="PANTHER" id="PTHR31539">
    <property type="entry name" value="CENTROSOMAL PROTEIN OF 19K CEP19"/>
    <property type="match status" value="1"/>
</dbReference>
<accession>A0A3Q2Z3D7</accession>
<dbReference type="GO" id="GO:0000922">
    <property type="term" value="C:spindle pole"/>
    <property type="evidence" value="ECO:0007669"/>
    <property type="project" value="UniProtKB-SubCell"/>
</dbReference>
<reference evidence="11" key="1">
    <citation type="submission" date="2025-08" db="UniProtKB">
        <authorList>
            <consortium name="Ensembl"/>
        </authorList>
    </citation>
    <scope>IDENTIFICATION</scope>
</reference>
<evidence type="ECO:0000256" key="3">
    <source>
        <dbReference type="ARBA" id="ARBA00004647"/>
    </source>
</evidence>
<evidence type="ECO:0000313" key="11">
    <source>
        <dbReference type="Ensembl" id="ENSHCOP00000026067.1"/>
    </source>
</evidence>
<dbReference type="InterPro" id="IPR029412">
    <property type="entry name" value="CEP19"/>
</dbReference>
<dbReference type="STRING" id="109280.ENSHCOP00000026067"/>
<keyword evidence="12" id="KW-1185">Reference proteome</keyword>
<proteinExistence type="inferred from homology"/>
<dbReference type="GeneID" id="109532132"/>
<keyword evidence="8" id="KW-0969">Cilium</keyword>
<evidence type="ECO:0000256" key="8">
    <source>
        <dbReference type="ARBA" id="ARBA00023069"/>
    </source>
</evidence>
<dbReference type="PANTHER" id="PTHR31539:SF1">
    <property type="entry name" value="CENTROSOMAL PROTEIN OF 19 KDA"/>
    <property type="match status" value="1"/>
</dbReference>
<dbReference type="Pfam" id="PF14933">
    <property type="entry name" value="CEP19"/>
    <property type="match status" value="1"/>
</dbReference>
<dbReference type="GeneTree" id="ENSGT00390000016356"/>
<sequence length="158" mass="18554">MLFEAKRCGVCFSPPSIVLIYENTETNKVRKRVIPVRNFSQYSDYNLAAERLKNHPRHKDYLQGVSQSQLERLHIILRDHLRGISLERSLASLQVDPEEDLNKLDDDVLARKKSHMDELFERNRTHREDPDFVYDLEVDFGKAADEKCSWDEESDDGF</sequence>
<evidence type="ECO:0000256" key="4">
    <source>
        <dbReference type="ARBA" id="ARBA00009371"/>
    </source>
</evidence>
<dbReference type="Proteomes" id="UP000264820">
    <property type="component" value="Unplaced"/>
</dbReference>
<dbReference type="GO" id="GO:0034454">
    <property type="term" value="P:microtubule anchoring at centrosome"/>
    <property type="evidence" value="ECO:0007669"/>
    <property type="project" value="TreeGrafter"/>
</dbReference>
<evidence type="ECO:0000256" key="5">
    <source>
        <dbReference type="ARBA" id="ARBA00022015"/>
    </source>
</evidence>
<evidence type="ECO:0000256" key="6">
    <source>
        <dbReference type="ARBA" id="ARBA00022490"/>
    </source>
</evidence>
<dbReference type="GO" id="GO:0005814">
    <property type="term" value="C:centriole"/>
    <property type="evidence" value="ECO:0007669"/>
    <property type="project" value="UniProtKB-SubCell"/>
</dbReference>
<dbReference type="OrthoDB" id="2163581at2759"/>
<evidence type="ECO:0000256" key="10">
    <source>
        <dbReference type="ARBA" id="ARBA00023273"/>
    </source>
</evidence>
<dbReference type="Ensembl" id="ENSHCOT00000027336.1">
    <property type="protein sequence ID" value="ENSHCOP00000026067.1"/>
    <property type="gene ID" value="ENSHCOG00000016682.1"/>
</dbReference>
<keyword evidence="9" id="KW-0206">Cytoskeleton</keyword>
<comment type="similarity">
    <text evidence="4">Belongs to the CEP19 family.</text>
</comment>
<keyword evidence="7" id="KW-0970">Cilium biogenesis/degradation</keyword>
<protein>
    <recommendedName>
        <fullName evidence="5">Centrosomal protein of 19 kDa</fullName>
    </recommendedName>
</protein>
<dbReference type="AlphaFoldDB" id="A0A3Q2Z3D7"/>
<dbReference type="CTD" id="84984"/>
<keyword evidence="10" id="KW-0966">Cell projection</keyword>
<evidence type="ECO:0000256" key="9">
    <source>
        <dbReference type="ARBA" id="ARBA00023212"/>
    </source>
</evidence>
<keyword evidence="6" id="KW-0963">Cytoplasm</keyword>
<evidence type="ECO:0000256" key="1">
    <source>
        <dbReference type="ARBA" id="ARBA00004114"/>
    </source>
</evidence>
<comment type="subcellular location">
    <subcellularLocation>
        <location evidence="2">Cytoplasm</location>
        <location evidence="2">Cytoskeleton</location>
        <location evidence="2">Cilium basal body</location>
    </subcellularLocation>
    <subcellularLocation>
        <location evidence="1">Cytoplasm</location>
        <location evidence="1">Cytoskeleton</location>
        <location evidence="1">Microtubule organizing center</location>
        <location evidence="1">Centrosome</location>
        <location evidence="1">Centriole</location>
    </subcellularLocation>
    <subcellularLocation>
        <location evidence="3">Cytoplasm</location>
        <location evidence="3">Cytoskeleton</location>
        <location evidence="3">Spindle pole</location>
    </subcellularLocation>
</comment>
<dbReference type="GO" id="GO:0036064">
    <property type="term" value="C:ciliary basal body"/>
    <property type="evidence" value="ECO:0007669"/>
    <property type="project" value="TreeGrafter"/>
</dbReference>
<reference evidence="11" key="2">
    <citation type="submission" date="2025-09" db="UniProtKB">
        <authorList>
            <consortium name="Ensembl"/>
        </authorList>
    </citation>
    <scope>IDENTIFICATION</scope>
</reference>
<dbReference type="OMA" id="AKKCGIQ"/>
<evidence type="ECO:0000256" key="7">
    <source>
        <dbReference type="ARBA" id="ARBA00022794"/>
    </source>
</evidence>